<dbReference type="PROSITE" id="PS51257">
    <property type="entry name" value="PROKAR_LIPOPROTEIN"/>
    <property type="match status" value="1"/>
</dbReference>
<evidence type="ECO:0000313" key="3">
    <source>
        <dbReference type="EMBL" id="MCY1595548.1"/>
    </source>
</evidence>
<gene>
    <name evidence="3" type="ORF">NW112_09895</name>
</gene>
<dbReference type="Proteomes" id="UP001081438">
    <property type="component" value="Unassembled WGS sequence"/>
</dbReference>
<sequence>MKKLQLLGSTLLCSTLLLTGCQSHEDKVKEEKKQEAKKKADKKKQQKIEKDYREHAKTFFEDMYTGAHQVNMQLDDHDSEKNDFKRRKNALEKDYKKYKDGMDKYPIKDKKNKQIHQFITDIYKIDKANQDYEGQLYDIKGLDNKIVRKLLCQEYFYYDMAMLMLGEKYENLEFEDLFDKRTVDYINTIITDGGNEPQNTLATFIAHQGEDKQATKAQIKRLPKIDLDRYSKIVTEKDDETKSADRTNKAIDEVNKRLDKDSQISHVKGSVNSHFYDVIKAEDEMFEHQDEYKEKLKQAEAQDK</sequence>
<feature type="coiled-coil region" evidence="1">
    <location>
        <begin position="74"/>
        <end position="101"/>
    </location>
</feature>
<dbReference type="EMBL" id="JANSKX010000032">
    <property type="protein sequence ID" value="MCY1595548.1"/>
    <property type="molecule type" value="Genomic_DNA"/>
</dbReference>
<dbReference type="RefSeq" id="WP_268210187.1">
    <property type="nucleotide sequence ID" value="NZ_JANSKK010000017.1"/>
</dbReference>
<evidence type="ECO:0000256" key="1">
    <source>
        <dbReference type="SAM" id="Coils"/>
    </source>
</evidence>
<feature type="compositionally biased region" description="Basic and acidic residues" evidence="2">
    <location>
        <begin position="24"/>
        <end position="38"/>
    </location>
</feature>
<evidence type="ECO:0000313" key="4">
    <source>
        <dbReference type="Proteomes" id="UP001081438"/>
    </source>
</evidence>
<organism evidence="3 4">
    <name type="scientific">Staphylococcus pettenkoferi</name>
    <dbReference type="NCBI Taxonomy" id="170573"/>
    <lineage>
        <taxon>Bacteria</taxon>
        <taxon>Bacillati</taxon>
        <taxon>Bacillota</taxon>
        <taxon>Bacilli</taxon>
        <taxon>Bacillales</taxon>
        <taxon>Staphylococcaceae</taxon>
        <taxon>Staphylococcus</taxon>
    </lineage>
</organism>
<name>A0A9Q4D6K1_9STAP</name>
<reference evidence="3" key="1">
    <citation type="journal article" date="2022" name="Int. J. Mol. Sci.">
        <title>Phenotypic and genotypic virulence characterisation of Staphylococcus pettenkoferi strains isolated from human bloodstream and diabetic foot infections.</title>
        <authorList>
            <person name="Magnan C."/>
        </authorList>
    </citation>
    <scope>NUCLEOTIDE SEQUENCE</scope>
    <source>
        <strain evidence="3">NSP020P</strain>
    </source>
</reference>
<keyword evidence="1" id="KW-0175">Coiled coil</keyword>
<dbReference type="AlphaFoldDB" id="A0A9Q4D6K1"/>
<feature type="region of interest" description="Disordered" evidence="2">
    <location>
        <begin position="24"/>
        <end position="49"/>
    </location>
</feature>
<proteinExistence type="predicted"/>
<protein>
    <submittedName>
        <fullName evidence="3">Uncharacterized protein</fullName>
    </submittedName>
</protein>
<comment type="caution">
    <text evidence="3">The sequence shown here is derived from an EMBL/GenBank/DDBJ whole genome shotgun (WGS) entry which is preliminary data.</text>
</comment>
<accession>A0A9Q4D6K1</accession>
<evidence type="ECO:0000256" key="2">
    <source>
        <dbReference type="SAM" id="MobiDB-lite"/>
    </source>
</evidence>